<dbReference type="PANTHER" id="PTHR21568">
    <property type="entry name" value="TRNA PSEUDOURIDINE SYNTHASE PUS10"/>
    <property type="match status" value="1"/>
</dbReference>
<keyword evidence="3" id="KW-0819">tRNA processing</keyword>
<feature type="domain" description="Pus10-like C-terminal" evidence="5">
    <location>
        <begin position="372"/>
        <end position="504"/>
    </location>
</feature>
<evidence type="ECO:0000259" key="5">
    <source>
        <dbReference type="Pfam" id="PF21238"/>
    </source>
</evidence>
<gene>
    <name evidence="6" type="ORF">OJ253_435</name>
</gene>
<dbReference type="InterPro" id="IPR048741">
    <property type="entry name" value="Pus10-like_C"/>
</dbReference>
<keyword evidence="4" id="KW-0413">Isomerase</keyword>
<evidence type="ECO:0000256" key="4">
    <source>
        <dbReference type="ARBA" id="ARBA00023235"/>
    </source>
</evidence>
<reference evidence="6" key="1">
    <citation type="submission" date="2022-10" db="EMBL/GenBank/DDBJ databases">
        <title>Adaptive evolution leads to modifications in subtelomeric GC content in a zoonotic Cryptosporidium species.</title>
        <authorList>
            <person name="Li J."/>
            <person name="Feng Y."/>
            <person name="Xiao L."/>
        </authorList>
    </citation>
    <scope>NUCLEOTIDE SEQUENCE</scope>
    <source>
        <strain evidence="6">33844</strain>
    </source>
</reference>
<dbReference type="Gene3D" id="3.30.70.3190">
    <property type="match status" value="1"/>
</dbReference>
<dbReference type="Proteomes" id="UP001067231">
    <property type="component" value="Unassembled WGS sequence"/>
</dbReference>
<proteinExistence type="inferred from homology"/>
<feature type="domain" description="Pus10-like C-terminal" evidence="5">
    <location>
        <begin position="223"/>
        <end position="290"/>
    </location>
</feature>
<dbReference type="EMBL" id="JAPCXC010000004">
    <property type="protein sequence ID" value="KAJ1613143.1"/>
    <property type="molecule type" value="Genomic_DNA"/>
</dbReference>
<comment type="similarity">
    <text evidence="1">Belongs to the pseudouridine synthase Pus10 family.</text>
</comment>
<dbReference type="AlphaFoldDB" id="A0A9D5DQ12"/>
<evidence type="ECO:0000313" key="6">
    <source>
        <dbReference type="EMBL" id="KAJ1613143.1"/>
    </source>
</evidence>
<dbReference type="OrthoDB" id="271937at2759"/>
<accession>A0A9D5DQ12</accession>
<organism evidence="6">
    <name type="scientific">Cryptosporidium canis</name>
    <dbReference type="NCBI Taxonomy" id="195482"/>
    <lineage>
        <taxon>Eukaryota</taxon>
        <taxon>Sar</taxon>
        <taxon>Alveolata</taxon>
        <taxon>Apicomplexa</taxon>
        <taxon>Conoidasida</taxon>
        <taxon>Coccidia</taxon>
        <taxon>Eucoccidiorida</taxon>
        <taxon>Eimeriorina</taxon>
        <taxon>Cryptosporidiidae</taxon>
        <taxon>Cryptosporidium</taxon>
    </lineage>
</organism>
<dbReference type="InterPro" id="IPR020103">
    <property type="entry name" value="PsdUridine_synth_cat_dom_sf"/>
</dbReference>
<dbReference type="FunFam" id="3.30.70.3190:FF:000001">
    <property type="entry name" value="tRNA pseudouridine synthase Pus10"/>
    <property type="match status" value="1"/>
</dbReference>
<dbReference type="PANTHER" id="PTHR21568:SF0">
    <property type="entry name" value="TRNA PSEUDOURIDINE SYNTHASE PUS10"/>
    <property type="match status" value="1"/>
</dbReference>
<dbReference type="EC" id="5.4.99.25" evidence="2"/>
<evidence type="ECO:0000256" key="1">
    <source>
        <dbReference type="ARBA" id="ARBA00009652"/>
    </source>
</evidence>
<dbReference type="GO" id="GO:0031119">
    <property type="term" value="P:tRNA pseudouridine synthesis"/>
    <property type="evidence" value="ECO:0007669"/>
    <property type="project" value="TreeGrafter"/>
</dbReference>
<dbReference type="Pfam" id="PF21238">
    <property type="entry name" value="Pus10_C"/>
    <property type="match status" value="2"/>
</dbReference>
<dbReference type="Gene3D" id="3.30.70.2510">
    <property type="match status" value="1"/>
</dbReference>
<protein>
    <recommendedName>
        <fullName evidence="2">tRNA pseudouridine(55) synthase</fullName>
        <ecNumber evidence="2">5.4.99.25</ecNumber>
    </recommendedName>
</protein>
<evidence type="ECO:0000256" key="2">
    <source>
        <dbReference type="ARBA" id="ARBA00012787"/>
    </source>
</evidence>
<dbReference type="GO" id="GO:0003723">
    <property type="term" value="F:RNA binding"/>
    <property type="evidence" value="ECO:0007669"/>
    <property type="project" value="InterPro"/>
</dbReference>
<dbReference type="InterPro" id="IPR039894">
    <property type="entry name" value="Pus10-like"/>
</dbReference>
<sequence>MNSSCWRCAVRKTSSDFQSLQFGVHSNSTGPEPRHDEGVCLFCNNLLLIDDQSRYCILRIPNEVKKVRRRHSNKFSKVQNSPTDTLSTYAVYEQSHMTDDARRASINGYLGSVFADALSRAISNCDRLKVTEIGISIELAPELRVSSDNEMCLSLKSSLRSLLLAQLHAGGCIPRSQDSSLRLNQNSDLYISFVFSAKMPESLEYKQGFVFSMTASYSWRSVYIMGRYLKLSRRISQSKWGFSDGDKSQIAVNTSIEEILSESLKELIDFEKLTFSSSGREDVDVRMLGKYAKSIFDRDLYIEQPVHSNDQDVCLSEKSYQVAGRPFAIEIGNILNHHYLFYPNNVQVLDVGDTDSGYFSREDFLQLFIVAIRQKSSYRVDIPVLDFSDASSVQRMNKEVHEKKKSYRCVCYSHQPIDYSEYRLISERLRCPVTLDQRTPVRVLHRRPNISRIRKIYDLMIYPINPNYFILDLLAQAGTYIKEFVHGDLGRTSPSLGELIQESLPNKFHKNRDPGVIIVQLDVLNIH</sequence>
<comment type="caution">
    <text evidence="6">The sequence shown here is derived from an EMBL/GenBank/DDBJ whole genome shotgun (WGS) entry which is preliminary data.</text>
</comment>
<dbReference type="GO" id="GO:0160148">
    <property type="term" value="F:tRNA pseudouridine(55) synthase activity"/>
    <property type="evidence" value="ECO:0007669"/>
    <property type="project" value="UniProtKB-EC"/>
</dbReference>
<name>A0A9D5DQ12_9CRYT</name>
<evidence type="ECO:0000256" key="3">
    <source>
        <dbReference type="ARBA" id="ARBA00022694"/>
    </source>
</evidence>
<dbReference type="SUPFAM" id="SSF55120">
    <property type="entry name" value="Pseudouridine synthase"/>
    <property type="match status" value="1"/>
</dbReference>